<dbReference type="Pfam" id="PF08534">
    <property type="entry name" value="Redoxin"/>
    <property type="match status" value="1"/>
</dbReference>
<organism evidence="11 12">
    <name type="scientific">Trichoplax adhaerens</name>
    <name type="common">Trichoplax reptans</name>
    <dbReference type="NCBI Taxonomy" id="10228"/>
    <lineage>
        <taxon>Eukaryota</taxon>
        <taxon>Metazoa</taxon>
        <taxon>Placozoa</taxon>
        <taxon>Uniplacotomia</taxon>
        <taxon>Trichoplacea</taxon>
        <taxon>Trichoplacidae</taxon>
        <taxon>Trichoplax</taxon>
    </lineage>
</organism>
<dbReference type="Proteomes" id="UP000009022">
    <property type="component" value="Unassembled WGS sequence"/>
</dbReference>
<evidence type="ECO:0000256" key="1">
    <source>
        <dbReference type="ARBA" id="ARBA00003330"/>
    </source>
</evidence>
<dbReference type="InterPro" id="IPR036249">
    <property type="entry name" value="Thioredoxin-like_sf"/>
</dbReference>
<keyword evidence="3 9" id="KW-0575">Peroxidase</keyword>
<gene>
    <name evidence="11" type="ORF">TRIADDRAFT_18263</name>
</gene>
<dbReference type="InterPro" id="IPR037944">
    <property type="entry name" value="PRX5-like"/>
</dbReference>
<dbReference type="GO" id="GO:0042744">
    <property type="term" value="P:hydrogen peroxide catabolic process"/>
    <property type="evidence" value="ECO:0000318"/>
    <property type="project" value="GO_Central"/>
</dbReference>
<dbReference type="GO" id="GO:0034599">
    <property type="term" value="P:cellular response to oxidative stress"/>
    <property type="evidence" value="ECO:0000318"/>
    <property type="project" value="GO_Central"/>
</dbReference>
<dbReference type="STRING" id="10228.B3RM02"/>
<accession>B3RM02</accession>
<reference evidence="11 12" key="1">
    <citation type="journal article" date="2008" name="Nature">
        <title>The Trichoplax genome and the nature of placozoans.</title>
        <authorList>
            <person name="Srivastava M."/>
            <person name="Begovic E."/>
            <person name="Chapman J."/>
            <person name="Putnam N.H."/>
            <person name="Hellsten U."/>
            <person name="Kawashima T."/>
            <person name="Kuo A."/>
            <person name="Mitros T."/>
            <person name="Salamov A."/>
            <person name="Carpenter M.L."/>
            <person name="Signorovitch A.Y."/>
            <person name="Moreno M.A."/>
            <person name="Kamm K."/>
            <person name="Grimwood J."/>
            <person name="Schmutz J."/>
            <person name="Shapiro H."/>
            <person name="Grigoriev I.V."/>
            <person name="Buss L.W."/>
            <person name="Schierwater B."/>
            <person name="Dellaporta S.L."/>
            <person name="Rokhsar D.S."/>
        </authorList>
    </citation>
    <scope>NUCLEOTIDE SEQUENCE [LARGE SCALE GENOMIC DNA]</scope>
    <source>
        <strain evidence="11 12">Grell-BS-1999</strain>
    </source>
</reference>
<dbReference type="PANTHER" id="PTHR10430">
    <property type="entry name" value="PEROXIREDOXIN"/>
    <property type="match status" value="1"/>
</dbReference>
<evidence type="ECO:0000256" key="7">
    <source>
        <dbReference type="ARBA" id="ARBA00049091"/>
    </source>
</evidence>
<dbReference type="PANTHER" id="PTHR10430:SF16">
    <property type="entry name" value="PEROXIREDOXIN-5, MITOCHONDRIAL"/>
    <property type="match status" value="1"/>
</dbReference>
<evidence type="ECO:0000256" key="2">
    <source>
        <dbReference type="ARBA" id="ARBA00010505"/>
    </source>
</evidence>
<dbReference type="CDD" id="cd03013">
    <property type="entry name" value="PRX5_like"/>
    <property type="match status" value="1"/>
</dbReference>
<name>B3RM02_TRIAD</name>
<dbReference type="PhylomeDB" id="B3RM02"/>
<dbReference type="CTD" id="6750030"/>
<sequence>MTSVSLVTTFARRFSSTSRLLQIQVGDKLPSIALHQNSPGNKVDIRQLFANKKGILFAVPGAFTPGCSKTHLPGYLQHYDNFKSKGIDVIACVSVNDAFVVDAWSKSNNVDDRLEMLADTSAQFTKSVGLDFDATPVLGNIRSKRYAMIIEDTVVKQINVEPDGTGLSCSLAQNILEQLS</sequence>
<dbReference type="FunFam" id="3.40.30.10:FF:000020">
    <property type="entry name" value="Peroxiredoxin"/>
    <property type="match status" value="1"/>
</dbReference>
<evidence type="ECO:0000313" key="12">
    <source>
        <dbReference type="Proteomes" id="UP000009022"/>
    </source>
</evidence>
<dbReference type="InterPro" id="IPR013740">
    <property type="entry name" value="Redoxin"/>
</dbReference>
<evidence type="ECO:0000256" key="4">
    <source>
        <dbReference type="ARBA" id="ARBA00022862"/>
    </source>
</evidence>
<dbReference type="OMA" id="FIRTKDQ"/>
<dbReference type="InParanoid" id="B3RM02"/>
<dbReference type="GeneID" id="6750030"/>
<dbReference type="GO" id="GO:0008379">
    <property type="term" value="F:thioredoxin peroxidase activity"/>
    <property type="evidence" value="ECO:0000318"/>
    <property type="project" value="GO_Central"/>
</dbReference>
<evidence type="ECO:0000256" key="3">
    <source>
        <dbReference type="ARBA" id="ARBA00022559"/>
    </source>
</evidence>
<comment type="function">
    <text evidence="1">Thiol-specific peroxidase that catalyzes the reduction of hydrogen peroxide and organic hydroperoxides to water and alcohols, respectively. Plays a role in cell protection against oxidative stress by detoxifying peroxides and as sensor of hydrogen peroxide-mediated signaling events.</text>
</comment>
<dbReference type="RefSeq" id="XP_002108078.1">
    <property type="nucleotide sequence ID" value="XM_002108042.1"/>
</dbReference>
<dbReference type="SUPFAM" id="SSF52833">
    <property type="entry name" value="Thioredoxin-like"/>
    <property type="match status" value="1"/>
</dbReference>
<dbReference type="InterPro" id="IPR013766">
    <property type="entry name" value="Thioredoxin_domain"/>
</dbReference>
<dbReference type="EMBL" id="DS985241">
    <property type="protein sequence ID" value="EDV28876.1"/>
    <property type="molecule type" value="Genomic_DNA"/>
</dbReference>
<comment type="similarity">
    <text evidence="2 9">Belongs to the peroxiredoxin family. Prx5 subfamily.</text>
</comment>
<dbReference type="PROSITE" id="PS51352">
    <property type="entry name" value="THIOREDOXIN_2"/>
    <property type="match status" value="1"/>
</dbReference>
<evidence type="ECO:0000256" key="6">
    <source>
        <dbReference type="ARBA" id="ARBA00023284"/>
    </source>
</evidence>
<dbReference type="KEGG" id="tad:TRIADDRAFT_18263"/>
<evidence type="ECO:0000259" key="10">
    <source>
        <dbReference type="PROSITE" id="PS51352"/>
    </source>
</evidence>
<keyword evidence="12" id="KW-1185">Reference proteome</keyword>
<dbReference type="HOGENOM" id="CLU_072440_3_1_1"/>
<dbReference type="AlphaFoldDB" id="B3RM02"/>
<dbReference type="GO" id="GO:0005737">
    <property type="term" value="C:cytoplasm"/>
    <property type="evidence" value="ECO:0000318"/>
    <property type="project" value="GO_Central"/>
</dbReference>
<dbReference type="FunCoup" id="B3RM02">
    <property type="interactions" value="1095"/>
</dbReference>
<evidence type="ECO:0000313" key="11">
    <source>
        <dbReference type="EMBL" id="EDV28876.1"/>
    </source>
</evidence>
<evidence type="ECO:0000256" key="5">
    <source>
        <dbReference type="ARBA" id="ARBA00023002"/>
    </source>
</evidence>
<keyword evidence="4 9" id="KW-0049">Antioxidant</keyword>
<dbReference type="GO" id="GO:0005739">
    <property type="term" value="C:mitochondrion"/>
    <property type="evidence" value="ECO:0000318"/>
    <property type="project" value="GO_Central"/>
</dbReference>
<keyword evidence="6 9" id="KW-0676">Redox-active center</keyword>
<dbReference type="Gene3D" id="3.40.30.10">
    <property type="entry name" value="Glutaredoxin"/>
    <property type="match status" value="1"/>
</dbReference>
<dbReference type="GO" id="GO:0045454">
    <property type="term" value="P:cell redox homeostasis"/>
    <property type="evidence" value="ECO:0000318"/>
    <property type="project" value="GO_Central"/>
</dbReference>
<dbReference type="GO" id="GO:0005777">
    <property type="term" value="C:peroxisome"/>
    <property type="evidence" value="ECO:0000318"/>
    <property type="project" value="GO_Central"/>
</dbReference>
<dbReference type="eggNOG" id="KOG0541">
    <property type="taxonomic scope" value="Eukaryota"/>
</dbReference>
<proteinExistence type="inferred from homology"/>
<dbReference type="EC" id="1.11.1.24" evidence="9"/>
<evidence type="ECO:0000256" key="8">
    <source>
        <dbReference type="PIRSR" id="PIRSR637944-1"/>
    </source>
</evidence>
<dbReference type="OrthoDB" id="1882547at2759"/>
<keyword evidence="5 9" id="KW-0560">Oxidoreductase</keyword>
<protein>
    <recommendedName>
        <fullName evidence="9">Peroxiredoxin-5</fullName>
        <ecNumber evidence="9">1.11.1.24</ecNumber>
    </recommendedName>
</protein>
<feature type="domain" description="Thioredoxin" evidence="10">
    <location>
        <begin position="23"/>
        <end position="180"/>
    </location>
</feature>
<comment type="catalytic activity">
    <reaction evidence="7 9">
        <text>a hydroperoxide + [thioredoxin]-dithiol = an alcohol + [thioredoxin]-disulfide + H2O</text>
        <dbReference type="Rhea" id="RHEA:62620"/>
        <dbReference type="Rhea" id="RHEA-COMP:10698"/>
        <dbReference type="Rhea" id="RHEA-COMP:10700"/>
        <dbReference type="ChEBI" id="CHEBI:15377"/>
        <dbReference type="ChEBI" id="CHEBI:29950"/>
        <dbReference type="ChEBI" id="CHEBI:30879"/>
        <dbReference type="ChEBI" id="CHEBI:35924"/>
        <dbReference type="ChEBI" id="CHEBI:50058"/>
        <dbReference type="EC" id="1.11.1.24"/>
    </reaction>
</comment>
<evidence type="ECO:0000256" key="9">
    <source>
        <dbReference type="RuleBase" id="RU366011"/>
    </source>
</evidence>
<feature type="active site" description="Cysteine sulfenic acid (-SOH) intermediate" evidence="8">
    <location>
        <position position="67"/>
    </location>
</feature>